<dbReference type="InterPro" id="IPR008930">
    <property type="entry name" value="Terpenoid_cyclase/PrenylTrfase"/>
</dbReference>
<dbReference type="EMBL" id="CAJZAI010000002">
    <property type="protein sequence ID" value="CAG9168082.1"/>
    <property type="molecule type" value="Genomic_DNA"/>
</dbReference>
<dbReference type="SUPFAM" id="SSF48239">
    <property type="entry name" value="Terpenoid cyclases/Protein prenyltransferases"/>
    <property type="match status" value="2"/>
</dbReference>
<evidence type="ECO:0000259" key="2">
    <source>
        <dbReference type="Pfam" id="PF00432"/>
    </source>
</evidence>
<feature type="domain" description="Prenyltransferase alpha-alpha toroid" evidence="2">
    <location>
        <begin position="17"/>
        <end position="77"/>
    </location>
</feature>
<protein>
    <recommendedName>
        <fullName evidence="2">Prenyltransferase alpha-alpha toroid domain-containing protein</fullName>
    </recommendedName>
</protein>
<gene>
    <name evidence="3" type="ORF">LMG23992_01012</name>
</gene>
<evidence type="ECO:0000256" key="1">
    <source>
        <dbReference type="ARBA" id="ARBA00022737"/>
    </source>
</evidence>
<feature type="domain" description="Prenyltransferase alpha-alpha toroid" evidence="2">
    <location>
        <begin position="153"/>
        <end position="278"/>
    </location>
</feature>
<dbReference type="Gene3D" id="1.50.10.20">
    <property type="match status" value="2"/>
</dbReference>
<evidence type="ECO:0000313" key="3">
    <source>
        <dbReference type="EMBL" id="CAG9168082.1"/>
    </source>
</evidence>
<dbReference type="Pfam" id="PF00432">
    <property type="entry name" value="Prenyltrans"/>
    <property type="match status" value="2"/>
</dbReference>
<dbReference type="RefSeq" id="WP_224078689.1">
    <property type="nucleotide sequence ID" value="NZ_CAJZAI010000002.1"/>
</dbReference>
<proteinExistence type="predicted"/>
<sequence length="291" mass="31779">MKDSRSLAAADFSGVAQAAAAYLASRQSASGGFCFYRTPFLDQPNLADTYCAVRGLMLQGESVPHRQQVLSFLESFDNVTQPSQCYCRALAWRCLEPGWKPDPMTLDSIDALTISPAPLAGTPRLAGWLTRTRAIARLKHAFARFPDAAAVRAQVLSTCFEGAYGVRPNLWDTWLALDILHCCGKERASDATRDFVDRLQVASYGFTGVAGSILLNLDAVFAGVRCCKLLDTPVRYPRQALVYVLACQTGKGGFARAPGALPDMELTYRAVWILCRLQGGWDEEALALRDA</sequence>
<keyword evidence="1" id="KW-0677">Repeat</keyword>
<evidence type="ECO:0000313" key="4">
    <source>
        <dbReference type="Proteomes" id="UP000727654"/>
    </source>
</evidence>
<organism evidence="3 4">
    <name type="scientific">Cupriavidus laharis</name>
    <dbReference type="NCBI Taxonomy" id="151654"/>
    <lineage>
        <taxon>Bacteria</taxon>
        <taxon>Pseudomonadati</taxon>
        <taxon>Pseudomonadota</taxon>
        <taxon>Betaproteobacteria</taxon>
        <taxon>Burkholderiales</taxon>
        <taxon>Burkholderiaceae</taxon>
        <taxon>Cupriavidus</taxon>
    </lineage>
</organism>
<keyword evidence="4" id="KW-1185">Reference proteome</keyword>
<name>A0ABM8WL21_9BURK</name>
<comment type="caution">
    <text evidence="3">The sequence shown here is derived from an EMBL/GenBank/DDBJ whole genome shotgun (WGS) entry which is preliminary data.</text>
</comment>
<dbReference type="Proteomes" id="UP000727654">
    <property type="component" value="Unassembled WGS sequence"/>
</dbReference>
<dbReference type="InterPro" id="IPR001330">
    <property type="entry name" value="Prenyltrans"/>
</dbReference>
<reference evidence="3 4" key="1">
    <citation type="submission" date="2021-08" db="EMBL/GenBank/DDBJ databases">
        <authorList>
            <person name="Peeters C."/>
        </authorList>
    </citation>
    <scope>NUCLEOTIDE SEQUENCE [LARGE SCALE GENOMIC DNA]</scope>
    <source>
        <strain evidence="3 4">LMG 23992</strain>
    </source>
</reference>
<accession>A0ABM8WL21</accession>